<accession>A0A0J8CHN9</accession>
<evidence type="ECO:0000313" key="1">
    <source>
        <dbReference type="EMBL" id="KMT13062.1"/>
    </source>
</evidence>
<keyword evidence="2" id="KW-1185">Reference proteome</keyword>
<gene>
    <name evidence="1" type="ORF">BVRB_4g087010</name>
</gene>
<sequence length="33" mass="3477">MVSSSLALERSCLTSLLLLSLLLSSGCGWYCGI</sequence>
<name>A0A0J8CHN9_BETVV</name>
<proteinExistence type="predicted"/>
<dbReference type="Gramene" id="KMT13062">
    <property type="protein sequence ID" value="KMT13062"/>
    <property type="gene ID" value="BVRB_4g087010"/>
</dbReference>
<protein>
    <submittedName>
        <fullName evidence="1">Uncharacterized protein</fullName>
    </submittedName>
</protein>
<dbReference type="EMBL" id="KQ090081">
    <property type="protein sequence ID" value="KMT13062.1"/>
    <property type="molecule type" value="Genomic_DNA"/>
</dbReference>
<reference evidence="1 2" key="1">
    <citation type="journal article" date="2014" name="Nature">
        <title>The genome of the recently domesticated crop plant sugar beet (Beta vulgaris).</title>
        <authorList>
            <person name="Dohm J.C."/>
            <person name="Minoche A.E."/>
            <person name="Holtgrawe D."/>
            <person name="Capella-Gutierrez S."/>
            <person name="Zakrzewski F."/>
            <person name="Tafer H."/>
            <person name="Rupp O."/>
            <person name="Sorensen T.R."/>
            <person name="Stracke R."/>
            <person name="Reinhardt R."/>
            <person name="Goesmann A."/>
            <person name="Kraft T."/>
            <person name="Schulz B."/>
            <person name="Stadler P.F."/>
            <person name="Schmidt T."/>
            <person name="Gabaldon T."/>
            <person name="Lehrach H."/>
            <person name="Weisshaar B."/>
            <person name="Himmelbauer H."/>
        </authorList>
    </citation>
    <scope>NUCLEOTIDE SEQUENCE [LARGE SCALE GENOMIC DNA]</scope>
    <source>
        <tissue evidence="1">Taproot</tissue>
    </source>
</reference>
<evidence type="ECO:0000313" key="2">
    <source>
        <dbReference type="Proteomes" id="UP000035740"/>
    </source>
</evidence>
<dbReference type="AlphaFoldDB" id="A0A0J8CHN9"/>
<organism evidence="1 2">
    <name type="scientific">Beta vulgaris subsp. vulgaris</name>
    <name type="common">Beet</name>
    <dbReference type="NCBI Taxonomy" id="3555"/>
    <lineage>
        <taxon>Eukaryota</taxon>
        <taxon>Viridiplantae</taxon>
        <taxon>Streptophyta</taxon>
        <taxon>Embryophyta</taxon>
        <taxon>Tracheophyta</taxon>
        <taxon>Spermatophyta</taxon>
        <taxon>Magnoliopsida</taxon>
        <taxon>eudicotyledons</taxon>
        <taxon>Gunneridae</taxon>
        <taxon>Pentapetalae</taxon>
        <taxon>Caryophyllales</taxon>
        <taxon>Chenopodiaceae</taxon>
        <taxon>Betoideae</taxon>
        <taxon>Beta</taxon>
    </lineage>
</organism>
<dbReference type="Proteomes" id="UP000035740">
    <property type="component" value="Chromosome 4"/>
</dbReference>